<dbReference type="GO" id="GO:0005829">
    <property type="term" value="C:cytosol"/>
    <property type="evidence" value="ECO:0007669"/>
    <property type="project" value="TreeGrafter"/>
</dbReference>
<dbReference type="HOGENOM" id="CLU_598029_0_0_2"/>
<reference evidence="3" key="1">
    <citation type="submission" date="2010-11" db="EMBL/GenBank/DDBJ databases">
        <title>The complete genome of Desulfurococcus mucosus DSM 2162.</title>
        <authorList>
            <consortium name="US DOE Joint Genome Institute (JGI-PGF)"/>
            <person name="Lucas S."/>
            <person name="Copeland A."/>
            <person name="Lapidus A."/>
            <person name="Bruce D."/>
            <person name="Goodwin L."/>
            <person name="Pitluck S."/>
            <person name="Kyrpides N."/>
            <person name="Mavromatis K."/>
            <person name="Pagani I."/>
            <person name="Ivanova N."/>
            <person name="Ovchinnikova G."/>
            <person name="Chertkov O."/>
            <person name="Held B."/>
            <person name="Brettin T."/>
            <person name="Detter J.C."/>
            <person name="Tapia R."/>
            <person name="Han C."/>
            <person name="Land M."/>
            <person name="Hauser L."/>
            <person name="Markowitz V."/>
            <person name="Cheng J.-F."/>
            <person name="Hugenholtz P."/>
            <person name="Woyke T."/>
            <person name="Wu D."/>
            <person name="Wirth R."/>
            <person name="Bilek Y."/>
            <person name="Hader T."/>
            <person name="Klenk H.-P."/>
            <person name="Eisen J.A."/>
        </authorList>
    </citation>
    <scope>NUCLEOTIDE SEQUENCE [LARGE SCALE GENOMIC DNA]</scope>
    <source>
        <strain evidence="3">ATCC 35584 / DSM 2162 / JCM 9187 / O7/1</strain>
    </source>
</reference>
<dbReference type="EMBL" id="CP002363">
    <property type="protein sequence ID" value="ADV64696.1"/>
    <property type="molecule type" value="Genomic_DNA"/>
</dbReference>
<dbReference type="GeneID" id="10153070"/>
<evidence type="ECO:0000313" key="3">
    <source>
        <dbReference type="Proteomes" id="UP000001068"/>
    </source>
</evidence>
<dbReference type="KEGG" id="dmu:Desmu_0377"/>
<dbReference type="Gene3D" id="3.40.50.410">
    <property type="entry name" value="von Willebrand factor, type A domain"/>
    <property type="match status" value="1"/>
</dbReference>
<dbReference type="STRING" id="765177.Desmu_0377"/>
<proteinExistence type="predicted"/>
<accession>E8R870</accession>
<dbReference type="RefSeq" id="WP_013561918.1">
    <property type="nucleotide sequence ID" value="NC_014961.1"/>
</dbReference>
<organism evidence="2 3">
    <name type="scientific">Desulfurococcus mucosus (strain ATCC 35584 / DSM 2162 / JCM 9187 / O7/1)</name>
    <dbReference type="NCBI Taxonomy" id="765177"/>
    <lineage>
        <taxon>Archaea</taxon>
        <taxon>Thermoproteota</taxon>
        <taxon>Thermoprotei</taxon>
        <taxon>Desulfurococcales</taxon>
        <taxon>Desulfurococcaceae</taxon>
        <taxon>Desulfurococcus</taxon>
    </lineage>
</organism>
<reference evidence="2 3" key="2">
    <citation type="journal article" date="2011" name="Stand. Genomic Sci.">
        <title>Complete genome sequence of Desulfurococcus mucosus type strain (O7/1).</title>
        <authorList>
            <person name="Wirth R."/>
            <person name="Chertkov O."/>
            <person name="Held B."/>
            <person name="Lapidus A."/>
            <person name="Nolan M."/>
            <person name="Lucas S."/>
            <person name="Hammon N."/>
            <person name="Deshpande S."/>
            <person name="Cheng J.F."/>
            <person name="Tapia R."/>
            <person name="Han C."/>
            <person name="Goodwin L."/>
            <person name="Pitluck S."/>
            <person name="Liolios K."/>
            <person name="Ioanna P."/>
            <person name="Ivanova N."/>
            <person name="Mavromatis K."/>
            <person name="Mikhailova N."/>
            <person name="Pati A."/>
            <person name="Chen A."/>
            <person name="Palaniappan K."/>
            <person name="Land M."/>
            <person name="Hauser L."/>
            <person name="Chang Y.J."/>
            <person name="Jeffries C.D."/>
            <person name="Bilek Y."/>
            <person name="Hader T."/>
            <person name="Rohde M."/>
            <person name="Spring S."/>
            <person name="Sikorski J."/>
            <person name="Goker M."/>
            <person name="Woyke T."/>
            <person name="Bristow J."/>
            <person name="Eisen J.A."/>
            <person name="Markowitz V."/>
            <person name="Hugenholtz P."/>
            <person name="Kyrpides N.C."/>
            <person name="Klenk H.P."/>
        </authorList>
    </citation>
    <scope>NUCLEOTIDE SEQUENCE [LARGE SCALE GENOMIC DNA]</scope>
    <source>
        <strain evidence="3">ATCC 35584 / DSM 2162 / JCM 9187 / O7/1</strain>
    </source>
</reference>
<dbReference type="InterPro" id="IPR036465">
    <property type="entry name" value="vWFA_dom_sf"/>
</dbReference>
<sequence length="421" mass="47043">MSGEGGTGFLKGIDYGDPVVKYRGWRVRRLAEKLAGRRLNLQGALAVDVFYILYLPAPVPREGAGEPGREIIEALLDSPNLPVIRGKTLMDSFTSSIAAAVFLSEVKMLEAALGHTQGAGRGVDYSEARRIVERALTTVSMDVENVKMLKSIAEGLEPGSLSQLSFEEDAVEVLRLARDVDARRILEVLRGLKPWELGIEKRRRRFKHGEITGYEYGRDIERVAPSNLALPEDVFYIKYLQRRLLLYEKAVEESMGPVYVLLDKSGSMDGTKITWGKAVAVSLYLKAVRTGREFYIRFFDSQPYPLLRVRRRPRPGEALRLIDHVVRVKGAGGTDISRAIITACTDIRTGSAGRESDIVLITDGVDRIAESMVRLNLKKADARLITVMVMGDNDGLKRVSQKYMSVEKLDRESMLRVIELK</sequence>
<dbReference type="Proteomes" id="UP000001068">
    <property type="component" value="Chromosome"/>
</dbReference>
<dbReference type="AlphaFoldDB" id="E8R870"/>
<evidence type="ECO:0000313" key="2">
    <source>
        <dbReference type="EMBL" id="ADV64696.1"/>
    </source>
</evidence>
<dbReference type="PROSITE" id="PS50234">
    <property type="entry name" value="VWFA"/>
    <property type="match status" value="1"/>
</dbReference>
<dbReference type="PANTHER" id="PTHR36846">
    <property type="entry name" value="PROTEIN VIAA"/>
    <property type="match status" value="1"/>
</dbReference>
<dbReference type="PANTHER" id="PTHR36846:SF1">
    <property type="entry name" value="PROTEIN VIAA"/>
    <property type="match status" value="1"/>
</dbReference>
<keyword evidence="3" id="KW-1185">Reference proteome</keyword>
<gene>
    <name evidence="2" type="ordered locus">Desmu_0377</name>
</gene>
<evidence type="ECO:0000259" key="1">
    <source>
        <dbReference type="PROSITE" id="PS50234"/>
    </source>
</evidence>
<protein>
    <submittedName>
        <fullName evidence="2">von Willebrand factor type A</fullName>
    </submittedName>
</protein>
<dbReference type="SMART" id="SM00327">
    <property type="entry name" value="VWA"/>
    <property type="match status" value="1"/>
</dbReference>
<dbReference type="OrthoDB" id="64524at2157"/>
<dbReference type="SUPFAM" id="SSF53300">
    <property type="entry name" value="vWA-like"/>
    <property type="match status" value="1"/>
</dbReference>
<dbReference type="InterPro" id="IPR002035">
    <property type="entry name" value="VWF_A"/>
</dbReference>
<name>E8R870_DESM0</name>
<feature type="domain" description="VWFA" evidence="1">
    <location>
        <begin position="257"/>
        <end position="391"/>
    </location>
</feature>
<dbReference type="eggNOG" id="arCOG00442">
    <property type="taxonomic scope" value="Archaea"/>
</dbReference>